<dbReference type="AlphaFoldDB" id="A1ASG2"/>
<feature type="domain" description="MlaB-like STAS" evidence="1">
    <location>
        <begin position="26"/>
        <end position="93"/>
    </location>
</feature>
<organism evidence="2 3">
    <name type="scientific">Pelobacter propionicus (strain DSM 2379 / NBRC 103807 / OttBd1)</name>
    <dbReference type="NCBI Taxonomy" id="338966"/>
    <lineage>
        <taxon>Bacteria</taxon>
        <taxon>Pseudomonadati</taxon>
        <taxon>Thermodesulfobacteriota</taxon>
        <taxon>Desulfuromonadia</taxon>
        <taxon>Desulfuromonadales</taxon>
        <taxon>Desulfuromonadaceae</taxon>
        <taxon>Pelobacter</taxon>
    </lineage>
</organism>
<evidence type="ECO:0000259" key="1">
    <source>
        <dbReference type="Pfam" id="PF13466"/>
    </source>
</evidence>
<dbReference type="SUPFAM" id="SSF52091">
    <property type="entry name" value="SpoIIaa-like"/>
    <property type="match status" value="1"/>
</dbReference>
<dbReference type="KEGG" id="ppd:Ppro_2679"/>
<evidence type="ECO:0000313" key="3">
    <source>
        <dbReference type="Proteomes" id="UP000006732"/>
    </source>
</evidence>
<name>A1ASG2_PELPD</name>
<dbReference type="Proteomes" id="UP000006732">
    <property type="component" value="Chromosome"/>
</dbReference>
<accession>A1ASG2</accession>
<dbReference type="Gene3D" id="3.30.750.24">
    <property type="entry name" value="STAS domain"/>
    <property type="match status" value="1"/>
</dbReference>
<gene>
    <name evidence="2" type="ordered locus">Ppro_2679</name>
</gene>
<evidence type="ECO:0000313" key="2">
    <source>
        <dbReference type="EMBL" id="ABL00283.1"/>
    </source>
</evidence>
<reference evidence="2 3" key="1">
    <citation type="submission" date="2006-10" db="EMBL/GenBank/DDBJ databases">
        <title>Complete sequence of chromosome of Pelobacter propionicus DSM 2379.</title>
        <authorList>
            <consortium name="US DOE Joint Genome Institute"/>
            <person name="Copeland A."/>
            <person name="Lucas S."/>
            <person name="Lapidus A."/>
            <person name="Barry K."/>
            <person name="Detter J.C."/>
            <person name="Glavina del Rio T."/>
            <person name="Hammon N."/>
            <person name="Israni S."/>
            <person name="Dalin E."/>
            <person name="Tice H."/>
            <person name="Pitluck S."/>
            <person name="Saunders E."/>
            <person name="Brettin T."/>
            <person name="Bruce D."/>
            <person name="Han C."/>
            <person name="Tapia R."/>
            <person name="Schmutz J."/>
            <person name="Larimer F."/>
            <person name="Land M."/>
            <person name="Hauser L."/>
            <person name="Kyrpides N."/>
            <person name="Kim E."/>
            <person name="Lovley D."/>
            <person name="Richardson P."/>
        </authorList>
    </citation>
    <scope>NUCLEOTIDE SEQUENCE [LARGE SCALE GENOMIC DNA]</scope>
    <source>
        <strain evidence="3">DSM 2379 / NBRC 103807 / OttBd1</strain>
    </source>
</reference>
<sequence length="130" mass="14598">MVSYDGRTRVTLWGHWDLSSVIRQIELLSALRQLGSGGAERYSIDCAGIGSIDREGLQVLHVWMQCARLHGLKPELSNLPAGMLETIQRLGLERCFADFYAEPAREMPKDEILAYFSPLGEERVSPSCCR</sequence>
<dbReference type="InterPro" id="IPR036513">
    <property type="entry name" value="STAS_dom_sf"/>
</dbReference>
<protein>
    <recommendedName>
        <fullName evidence="1">MlaB-like STAS domain-containing protein</fullName>
    </recommendedName>
</protein>
<dbReference type="HOGENOM" id="CLU_1936058_0_0_7"/>
<proteinExistence type="predicted"/>
<dbReference type="InterPro" id="IPR058548">
    <property type="entry name" value="MlaB-like_STAS"/>
</dbReference>
<keyword evidence="3" id="KW-1185">Reference proteome</keyword>
<dbReference type="STRING" id="338966.Ppro_2679"/>
<dbReference type="EMBL" id="CP000482">
    <property type="protein sequence ID" value="ABL00283.1"/>
    <property type="molecule type" value="Genomic_DNA"/>
</dbReference>
<dbReference type="RefSeq" id="WP_011736535.1">
    <property type="nucleotide sequence ID" value="NC_008609.1"/>
</dbReference>
<dbReference type="OrthoDB" id="5398581at2"/>
<dbReference type="Pfam" id="PF13466">
    <property type="entry name" value="STAS_2"/>
    <property type="match status" value="1"/>
</dbReference>